<sequence>MTFYQQATQSNNSNPFYSGERTLKIDSTVAILLAVAFIIFAIICIAMHNYTRRKIREYKNKQLEEYKIKNPNRKNATYENARLYLPAWQRAKYNAHIFLAVIFIVGAIAFLSGSTLTTL</sequence>
<gene>
    <name evidence="1" type="ORF">NCTC10118_00609</name>
</gene>
<dbReference type="KEGG" id="mboh:CO229_02865"/>
<reference evidence="1 2" key="1">
    <citation type="submission" date="2019-01" db="EMBL/GenBank/DDBJ databases">
        <authorList>
            <consortium name="Pathogen Informatics"/>
        </authorList>
    </citation>
    <scope>NUCLEOTIDE SEQUENCE [LARGE SCALE GENOMIC DNA]</scope>
    <source>
        <strain evidence="1 2">NCTC10118</strain>
    </source>
</reference>
<organism evidence="1 2">
    <name type="scientific">Mycoplasmopsis bovirhinis</name>
    <dbReference type="NCBI Taxonomy" id="29553"/>
    <lineage>
        <taxon>Bacteria</taxon>
        <taxon>Bacillati</taxon>
        <taxon>Mycoplasmatota</taxon>
        <taxon>Mycoplasmoidales</taxon>
        <taxon>Metamycoplasmataceae</taxon>
        <taxon>Mycoplasmopsis</taxon>
    </lineage>
</organism>
<dbReference type="EMBL" id="LR214972">
    <property type="protein sequence ID" value="VEU63566.1"/>
    <property type="molecule type" value="Genomic_DNA"/>
</dbReference>
<name>A0A2D1JM99_9BACT</name>
<proteinExistence type="predicted"/>
<evidence type="ECO:0000313" key="2">
    <source>
        <dbReference type="Proteomes" id="UP000289952"/>
    </source>
</evidence>
<keyword evidence="2" id="KW-1185">Reference proteome</keyword>
<dbReference type="AlphaFoldDB" id="A0A2D1JM99"/>
<dbReference type="OrthoDB" id="401207at2"/>
<evidence type="ECO:0000313" key="1">
    <source>
        <dbReference type="EMBL" id="VEU63566.1"/>
    </source>
</evidence>
<dbReference type="RefSeq" id="WP_099309570.1">
    <property type="nucleotide sequence ID" value="NZ_CP024049.1"/>
</dbReference>
<dbReference type="Proteomes" id="UP000289952">
    <property type="component" value="Chromosome"/>
</dbReference>
<accession>A0A2D1JM99</accession>
<protein>
    <submittedName>
        <fullName evidence="1">Uncharacterized protein</fullName>
    </submittedName>
</protein>